<keyword evidence="2 4" id="KW-0560">Oxidoreductase</keyword>
<dbReference type="GO" id="GO:0016491">
    <property type="term" value="F:oxidoreductase activity"/>
    <property type="evidence" value="ECO:0007669"/>
    <property type="project" value="UniProtKB-KW"/>
</dbReference>
<dbReference type="EMBL" id="JBHLWB010000001">
    <property type="protein sequence ID" value="MFC0308292.1"/>
    <property type="molecule type" value="Genomic_DNA"/>
</dbReference>
<accession>A0ABV6GZR1</accession>
<dbReference type="InterPro" id="IPR029039">
    <property type="entry name" value="Flavoprotein-like_sf"/>
</dbReference>
<evidence type="ECO:0000259" key="3">
    <source>
        <dbReference type="Pfam" id="PF02525"/>
    </source>
</evidence>
<gene>
    <name evidence="4" type="ORF">ACFFHK_01045</name>
</gene>
<dbReference type="InterPro" id="IPR003680">
    <property type="entry name" value="Flavodoxin_fold"/>
</dbReference>
<dbReference type="EC" id="1.6.99.-" evidence="4"/>
<dbReference type="SUPFAM" id="SSF52218">
    <property type="entry name" value="Flavoproteins"/>
    <property type="match status" value="1"/>
</dbReference>
<evidence type="ECO:0000313" key="4">
    <source>
        <dbReference type="EMBL" id="MFC0308292.1"/>
    </source>
</evidence>
<keyword evidence="5" id="KW-1185">Reference proteome</keyword>
<proteinExistence type="inferred from homology"/>
<protein>
    <submittedName>
        <fullName evidence="4">NAD(P)H-dependent oxidoreductase</fullName>
        <ecNumber evidence="4">1.-.-.-</ecNumber>
        <ecNumber evidence="4">1.6.99.-</ecNumber>
    </submittedName>
</protein>
<dbReference type="Gene3D" id="3.40.50.360">
    <property type="match status" value="1"/>
</dbReference>
<comment type="similarity">
    <text evidence="1">Belongs to the NAD(P)H dehydrogenase (quinone) family.</text>
</comment>
<reference evidence="4 5" key="1">
    <citation type="submission" date="2024-09" db="EMBL/GenBank/DDBJ databases">
        <authorList>
            <person name="Sun Q."/>
            <person name="Mori K."/>
        </authorList>
    </citation>
    <scope>NUCLEOTIDE SEQUENCE [LARGE SCALE GENOMIC DNA]</scope>
    <source>
        <strain evidence="4 5">CCM 7539</strain>
    </source>
</reference>
<dbReference type="PANTHER" id="PTHR10204:SF34">
    <property type="entry name" value="NAD(P)H DEHYDROGENASE [QUINONE] 1 ISOFORM 1"/>
    <property type="match status" value="1"/>
</dbReference>
<dbReference type="PANTHER" id="PTHR10204">
    <property type="entry name" value="NAD P H OXIDOREDUCTASE-RELATED"/>
    <property type="match status" value="1"/>
</dbReference>
<evidence type="ECO:0000256" key="2">
    <source>
        <dbReference type="ARBA" id="ARBA00023002"/>
    </source>
</evidence>
<comment type="caution">
    <text evidence="4">The sequence shown here is derived from an EMBL/GenBank/DDBJ whole genome shotgun (WGS) entry which is preliminary data.</text>
</comment>
<dbReference type="Pfam" id="PF02525">
    <property type="entry name" value="Flavodoxin_2"/>
    <property type="match status" value="1"/>
</dbReference>
<dbReference type="Proteomes" id="UP001589767">
    <property type="component" value="Unassembled WGS sequence"/>
</dbReference>
<dbReference type="InterPro" id="IPR051545">
    <property type="entry name" value="NAD(P)H_dehydrogenase_qn"/>
</dbReference>
<sequence length="193" mass="22052">MNHLIIYAHPNEQSFNHAILDEIITASKLANMNVIIRNLYQLNFNPVLTWQEFNQINLGNLPPDILQEQQFITQADLITLVYPLWWLGFPAILKGYLDRVLSHGFAYETSATGSRGLLNNKKMLQFITLGNNTQTYQEKGFLTALETTLINGLFNYCGITDIQHHFFGDIHIIDDLARKALLSKVKNVIAQYS</sequence>
<dbReference type="EC" id="1.-.-.-" evidence="4"/>
<dbReference type="RefSeq" id="WP_382367977.1">
    <property type="nucleotide sequence ID" value="NZ_JBHLWB010000001.1"/>
</dbReference>
<name>A0ABV6GZR1_9PAST</name>
<evidence type="ECO:0000256" key="1">
    <source>
        <dbReference type="ARBA" id="ARBA00006252"/>
    </source>
</evidence>
<organism evidence="4 5">
    <name type="scientific">Gallibacterium trehalosifermentans</name>
    <dbReference type="NCBI Taxonomy" id="516935"/>
    <lineage>
        <taxon>Bacteria</taxon>
        <taxon>Pseudomonadati</taxon>
        <taxon>Pseudomonadota</taxon>
        <taxon>Gammaproteobacteria</taxon>
        <taxon>Pasteurellales</taxon>
        <taxon>Pasteurellaceae</taxon>
        <taxon>Gallibacterium</taxon>
    </lineage>
</organism>
<feature type="domain" description="Flavodoxin-like fold" evidence="3">
    <location>
        <begin position="1"/>
        <end position="180"/>
    </location>
</feature>
<evidence type="ECO:0000313" key="5">
    <source>
        <dbReference type="Proteomes" id="UP001589767"/>
    </source>
</evidence>